<dbReference type="STRING" id="1797780.A3E45_03810"/>
<name>A0A1F5K325_9BACT</name>
<dbReference type="EMBL" id="MFDH01000026">
    <property type="protein sequence ID" value="OGE35269.1"/>
    <property type="molecule type" value="Genomic_DNA"/>
</dbReference>
<dbReference type="AlphaFoldDB" id="A0A1F5K325"/>
<evidence type="ECO:0000313" key="1">
    <source>
        <dbReference type="EMBL" id="OGE35269.1"/>
    </source>
</evidence>
<evidence type="ECO:0000313" key="2">
    <source>
        <dbReference type="Proteomes" id="UP000176405"/>
    </source>
</evidence>
<gene>
    <name evidence="1" type="ORF">A3E45_03810</name>
</gene>
<organism evidence="1 2">
    <name type="scientific">Candidatus Daviesbacteria bacterium RIFCSPHIGHO2_12_FULL_43_11</name>
    <dbReference type="NCBI Taxonomy" id="1797780"/>
    <lineage>
        <taxon>Bacteria</taxon>
        <taxon>Candidatus Daviesiibacteriota</taxon>
    </lineage>
</organism>
<proteinExistence type="predicted"/>
<reference evidence="1 2" key="1">
    <citation type="journal article" date="2016" name="Nat. Commun.">
        <title>Thousands of microbial genomes shed light on interconnected biogeochemical processes in an aquifer system.</title>
        <authorList>
            <person name="Anantharaman K."/>
            <person name="Brown C.T."/>
            <person name="Hug L.A."/>
            <person name="Sharon I."/>
            <person name="Castelle C.J."/>
            <person name="Probst A.J."/>
            <person name="Thomas B.C."/>
            <person name="Singh A."/>
            <person name="Wilkins M.J."/>
            <person name="Karaoz U."/>
            <person name="Brodie E.L."/>
            <person name="Williams K.H."/>
            <person name="Hubbard S.S."/>
            <person name="Banfield J.F."/>
        </authorList>
    </citation>
    <scope>NUCLEOTIDE SEQUENCE [LARGE SCALE GENOMIC DNA]</scope>
</reference>
<sequence length="278" mass="31484">MTPEEFRNLSSEDQLLHLKGAAIHEIASWGIDFPGRPDSHYINKIAFQEGKSLGASVAEAIVAEKDELLDQLAGQAYDNIRGSFTNPTIEEAKGIGKALSRSLLLDLTYCEPMQDLLVAEEVVRNSEPPVEFDETSVDDSLGVEMENLVERIFIRLASHKAGRPLTKEEWEDQQAANEADIYLEKRRLGGLLRKSIDPLEFIDERAKKLLHSLPDLDKSIYQQFIAAVFNHLVETGRERFYTLYIAATQARSKCACLSLEERHQESLRLAVRKHLFPY</sequence>
<protein>
    <submittedName>
        <fullName evidence="1">Uncharacterized protein</fullName>
    </submittedName>
</protein>
<dbReference type="Proteomes" id="UP000176405">
    <property type="component" value="Unassembled WGS sequence"/>
</dbReference>
<comment type="caution">
    <text evidence="1">The sequence shown here is derived from an EMBL/GenBank/DDBJ whole genome shotgun (WGS) entry which is preliminary data.</text>
</comment>
<accession>A0A1F5K325</accession>